<evidence type="ECO:0000313" key="2">
    <source>
        <dbReference type="EMBL" id="KAK9265853.1"/>
    </source>
</evidence>
<protein>
    <submittedName>
        <fullName evidence="2">Uncharacterized protein</fullName>
    </submittedName>
</protein>
<feature type="compositionally biased region" description="Low complexity" evidence="1">
    <location>
        <begin position="37"/>
        <end position="52"/>
    </location>
</feature>
<comment type="caution">
    <text evidence="2">The sequence shown here is derived from an EMBL/GenBank/DDBJ whole genome shotgun (WGS) entry which is preliminary data.</text>
</comment>
<dbReference type="EMBL" id="JBBPBK010000294">
    <property type="protein sequence ID" value="KAK9265853.1"/>
    <property type="molecule type" value="Genomic_DNA"/>
</dbReference>
<dbReference type="PANTHER" id="PTHR34657:SF4">
    <property type="entry name" value="EMBRYO SAC DEVELOPMENT ARREST 6"/>
    <property type="match status" value="1"/>
</dbReference>
<evidence type="ECO:0000313" key="3">
    <source>
        <dbReference type="Proteomes" id="UP001415857"/>
    </source>
</evidence>
<dbReference type="PANTHER" id="PTHR34657">
    <property type="entry name" value="EMBRYO SAC DEVELOPMENT ARREST 6"/>
    <property type="match status" value="1"/>
</dbReference>
<keyword evidence="3" id="KW-1185">Reference proteome</keyword>
<reference evidence="2 3" key="1">
    <citation type="journal article" date="2024" name="Plant J.">
        <title>Genome sequences and population genomics reveal climatic adaptation and genomic divergence between two closely related sweetgum species.</title>
        <authorList>
            <person name="Xu W.Q."/>
            <person name="Ren C.Q."/>
            <person name="Zhang X.Y."/>
            <person name="Comes H.P."/>
            <person name="Liu X.H."/>
            <person name="Li Y.G."/>
            <person name="Kettle C.J."/>
            <person name="Jalonen R."/>
            <person name="Gaisberger H."/>
            <person name="Ma Y.Z."/>
            <person name="Qiu Y.X."/>
        </authorList>
    </citation>
    <scope>NUCLEOTIDE SEQUENCE [LARGE SCALE GENOMIC DNA]</scope>
    <source>
        <strain evidence="2">Hangzhou</strain>
    </source>
</reference>
<name>A0AAP0N443_LIQFO</name>
<sequence>MDTLSNRSRRDLTPGVSRKRKKVEDLDAFRPSPAKITTATPHEASEPAESASSNQLIAGYLAHEFLTTGTLLGERWDQARAEGCLVSDSDAGLKKVKPSLSQQAEPVMEKRERYAEVAKLLKTDGAQLLGIVNPTQLAMWLPR</sequence>
<dbReference type="AlphaFoldDB" id="A0AAP0N443"/>
<evidence type="ECO:0000256" key="1">
    <source>
        <dbReference type="SAM" id="MobiDB-lite"/>
    </source>
</evidence>
<organism evidence="2 3">
    <name type="scientific">Liquidambar formosana</name>
    <name type="common">Formosan gum</name>
    <dbReference type="NCBI Taxonomy" id="63359"/>
    <lineage>
        <taxon>Eukaryota</taxon>
        <taxon>Viridiplantae</taxon>
        <taxon>Streptophyta</taxon>
        <taxon>Embryophyta</taxon>
        <taxon>Tracheophyta</taxon>
        <taxon>Spermatophyta</taxon>
        <taxon>Magnoliopsida</taxon>
        <taxon>eudicotyledons</taxon>
        <taxon>Gunneridae</taxon>
        <taxon>Pentapetalae</taxon>
        <taxon>Saxifragales</taxon>
        <taxon>Altingiaceae</taxon>
        <taxon>Liquidambar</taxon>
    </lineage>
</organism>
<feature type="region of interest" description="Disordered" evidence="1">
    <location>
        <begin position="1"/>
        <end position="52"/>
    </location>
</feature>
<accession>A0AAP0N443</accession>
<gene>
    <name evidence="2" type="ORF">L1049_027086</name>
</gene>
<proteinExistence type="predicted"/>
<dbReference type="Proteomes" id="UP001415857">
    <property type="component" value="Unassembled WGS sequence"/>
</dbReference>